<dbReference type="InterPro" id="IPR011051">
    <property type="entry name" value="RmlC_Cupin_sf"/>
</dbReference>
<dbReference type="Gene3D" id="2.60.120.10">
    <property type="entry name" value="Jelly Rolls"/>
    <property type="match status" value="1"/>
</dbReference>
<protein>
    <submittedName>
        <fullName evidence="2">Cupin domain protein</fullName>
    </submittedName>
</protein>
<name>A0A078M4I1_9STAP</name>
<evidence type="ECO:0000313" key="3">
    <source>
        <dbReference type="Proteomes" id="UP000044136"/>
    </source>
</evidence>
<dbReference type="InterPro" id="IPR013096">
    <property type="entry name" value="Cupin_2"/>
</dbReference>
<dbReference type="RefSeq" id="WP_035810246.1">
    <property type="nucleotide sequence ID" value="NZ_CCSE01000001.1"/>
</dbReference>
<dbReference type="eggNOG" id="COG1917">
    <property type="taxonomic scope" value="Bacteria"/>
</dbReference>
<dbReference type="OrthoDB" id="5243866at2"/>
<keyword evidence="3" id="KW-1185">Reference proteome</keyword>
<accession>A0A078M4I1</accession>
<dbReference type="SUPFAM" id="SSF51182">
    <property type="entry name" value="RmlC-like cupins"/>
    <property type="match status" value="1"/>
</dbReference>
<dbReference type="EMBL" id="CCSE01000001">
    <property type="protein sequence ID" value="CEA02403.1"/>
    <property type="molecule type" value="Genomic_DNA"/>
</dbReference>
<reference evidence="2 3" key="1">
    <citation type="submission" date="2014-07" db="EMBL/GenBank/DDBJ databases">
        <authorList>
            <person name="Urmite Genomes Urmite Genomes"/>
        </authorList>
    </citation>
    <scope>NUCLEOTIDE SEQUENCE [LARGE SCALE GENOMIC DNA]</scope>
    <source>
        <strain evidence="2 3">13MG44_air</strain>
    </source>
</reference>
<sequence>MAKLIHTDNELSAKDKSIKKVFGNEQSNIVNIQLKAGEGIPEHDSKNPIFIIVRSGTVKFVCPDEEYHLKDSDILYMEAEELHSVEAVTDTDFLVVFLK</sequence>
<dbReference type="Proteomes" id="UP000044136">
    <property type="component" value="Unassembled WGS sequence"/>
</dbReference>
<evidence type="ECO:0000259" key="1">
    <source>
        <dbReference type="Pfam" id="PF07883"/>
    </source>
</evidence>
<dbReference type="InterPro" id="IPR014710">
    <property type="entry name" value="RmlC-like_jellyroll"/>
</dbReference>
<dbReference type="HOGENOM" id="CLU_164522_0_0_9"/>
<dbReference type="PANTHER" id="PTHR37694:SF1">
    <property type="entry name" value="SLR8022 PROTEIN"/>
    <property type="match status" value="1"/>
</dbReference>
<proteinExistence type="predicted"/>
<evidence type="ECO:0000313" key="2">
    <source>
        <dbReference type="EMBL" id="CEA02403.1"/>
    </source>
</evidence>
<organism evidence="2 3">
    <name type="scientific">Jeotgalicoccus saudimassiliensis</name>
    <dbReference type="NCBI Taxonomy" id="1461582"/>
    <lineage>
        <taxon>Bacteria</taxon>
        <taxon>Bacillati</taxon>
        <taxon>Bacillota</taxon>
        <taxon>Bacilli</taxon>
        <taxon>Bacillales</taxon>
        <taxon>Staphylococcaceae</taxon>
        <taxon>Jeotgalicoccus</taxon>
    </lineage>
</organism>
<dbReference type="AlphaFoldDB" id="A0A078M4I1"/>
<gene>
    <name evidence="2" type="ORF">BN1048_01701</name>
</gene>
<dbReference type="PANTHER" id="PTHR37694">
    <property type="entry name" value="SLR8022 PROTEIN"/>
    <property type="match status" value="1"/>
</dbReference>
<feature type="domain" description="Cupin type-2" evidence="1">
    <location>
        <begin position="33"/>
        <end position="96"/>
    </location>
</feature>
<dbReference type="STRING" id="1461582.BN1048_01701"/>
<dbReference type="Pfam" id="PF07883">
    <property type="entry name" value="Cupin_2"/>
    <property type="match status" value="1"/>
</dbReference>